<evidence type="ECO:0000259" key="1">
    <source>
        <dbReference type="Pfam" id="PF02543"/>
    </source>
</evidence>
<reference evidence="3" key="1">
    <citation type="journal article" date="2001" name="DNA Res.">
        <title>Complete genome sequence of an aerobic thermoacidophilic Crenarchaeon, Sulfolobus tokodaii strain7.</title>
        <authorList>
            <person name="Kawarabayasi Y."/>
            <person name="Hino Y."/>
            <person name="Horikawa H."/>
            <person name="Jin-no K."/>
            <person name="Takahashi M."/>
            <person name="Sekine M."/>
            <person name="Baba S."/>
            <person name="Ankai A."/>
            <person name="Kosugi H."/>
            <person name="Hosoyama A."/>
            <person name="Fukui S."/>
            <person name="Nagai Y."/>
            <person name="Nishijima K."/>
            <person name="Otsuka R."/>
            <person name="Nakazawa H."/>
            <person name="Takamiya M."/>
            <person name="Kato Y."/>
            <person name="Yoshizawa T."/>
            <person name="Tanaka T."/>
            <person name="Kudoh Y."/>
            <person name="Yamazaki J."/>
            <person name="Kushida N."/>
            <person name="Oguchi A."/>
            <person name="Aoki K."/>
            <person name="Masuda S."/>
            <person name="Yanagii M."/>
            <person name="Nishimura M."/>
            <person name="Yamagishi A."/>
            <person name="Oshima T."/>
            <person name="Kikuchi H."/>
        </authorList>
    </citation>
    <scope>NUCLEOTIDE SEQUENCE [LARGE SCALE GENOMIC DNA]</scope>
    <source>
        <strain evidence="3">DSM 16993 / JCM 10545 / NBRC 100140 / 7</strain>
    </source>
</reference>
<dbReference type="RefSeq" id="WP_010980028.1">
    <property type="nucleotide sequence ID" value="NC_003106.2"/>
</dbReference>
<dbReference type="Pfam" id="PF02543">
    <property type="entry name" value="Carbam_trans_N"/>
    <property type="match status" value="1"/>
</dbReference>
<dbReference type="STRING" id="273063.STK_19573"/>
<dbReference type="OrthoDB" id="385458at2157"/>
<name>Q96Z74_SULTO</name>
<dbReference type="GeneID" id="1460017"/>
<protein>
    <submittedName>
        <fullName evidence="2">Carbamoyltransferase</fullName>
    </submittedName>
</protein>
<dbReference type="GO" id="GO:0003824">
    <property type="term" value="F:catalytic activity"/>
    <property type="evidence" value="ECO:0007669"/>
    <property type="project" value="InterPro"/>
</dbReference>
<dbReference type="EMBL" id="BA000023">
    <property type="protein sequence ID" value="BAB67052.1"/>
    <property type="molecule type" value="Genomic_DNA"/>
</dbReference>
<accession>Q96Z74</accession>
<sequence>MIVIGFNWPLEHDHAVAVIYNGELIFAVEEERYTRHKHSPLEPPLNALIQAFRFLKKMGFKPKDIDAYAINWDLSLLQYGNLFFLR</sequence>
<dbReference type="Gene3D" id="3.30.420.40">
    <property type="match status" value="1"/>
</dbReference>
<evidence type="ECO:0000313" key="2">
    <source>
        <dbReference type="EMBL" id="BAB67052.1"/>
    </source>
</evidence>
<dbReference type="InterPro" id="IPR003696">
    <property type="entry name" value="Carbtransf_dom"/>
</dbReference>
<keyword evidence="3" id="KW-1185">Reference proteome</keyword>
<dbReference type="AlphaFoldDB" id="Q96Z74"/>
<dbReference type="Proteomes" id="UP000001015">
    <property type="component" value="Chromosome"/>
</dbReference>
<feature type="domain" description="Carbamoyltransferase" evidence="1">
    <location>
        <begin position="11"/>
        <end position="72"/>
    </location>
</feature>
<dbReference type="PATRIC" id="fig|273063.9.peg.2230"/>
<gene>
    <name evidence="2" type="ordered locus">STK_19573</name>
    <name evidence="2" type="ORF">STS209</name>
</gene>
<dbReference type="KEGG" id="sto:STK_19573"/>
<proteinExistence type="predicted"/>
<evidence type="ECO:0000313" key="3">
    <source>
        <dbReference type="Proteomes" id="UP000001015"/>
    </source>
</evidence>
<organism evidence="2 3">
    <name type="scientific">Sulfurisphaera tokodaii (strain DSM 16993 / JCM 10545 / NBRC 100140 / 7)</name>
    <name type="common">Sulfolobus tokodaii</name>
    <dbReference type="NCBI Taxonomy" id="273063"/>
    <lineage>
        <taxon>Archaea</taxon>
        <taxon>Thermoproteota</taxon>
        <taxon>Thermoprotei</taxon>
        <taxon>Sulfolobales</taxon>
        <taxon>Sulfolobaceae</taxon>
        <taxon>Sulfurisphaera</taxon>
    </lineage>
</organism>
<dbReference type="eggNOG" id="arCOG09882">
    <property type="taxonomic scope" value="Archaea"/>
</dbReference>